<feature type="transmembrane region" description="Helical" evidence="7">
    <location>
        <begin position="286"/>
        <end position="308"/>
    </location>
</feature>
<dbReference type="InterPro" id="IPR036259">
    <property type="entry name" value="MFS_trans_sf"/>
</dbReference>
<feature type="transmembrane region" description="Helical" evidence="7">
    <location>
        <begin position="133"/>
        <end position="158"/>
    </location>
</feature>
<organism evidence="9 10">
    <name type="scientific">Liquorilactobacillus uvarum DSM 19971</name>
    <dbReference type="NCBI Taxonomy" id="1423812"/>
    <lineage>
        <taxon>Bacteria</taxon>
        <taxon>Bacillati</taxon>
        <taxon>Bacillota</taxon>
        <taxon>Bacilli</taxon>
        <taxon>Lactobacillales</taxon>
        <taxon>Lactobacillaceae</taxon>
        <taxon>Liquorilactobacillus</taxon>
    </lineage>
</organism>
<dbReference type="OrthoDB" id="2414439at2"/>
<dbReference type="Gene3D" id="1.20.1250.20">
    <property type="entry name" value="MFS general substrate transporter like domains"/>
    <property type="match status" value="1"/>
</dbReference>
<dbReference type="Pfam" id="PF07690">
    <property type="entry name" value="MFS_1"/>
    <property type="match status" value="1"/>
</dbReference>
<dbReference type="EMBL" id="AZEG01000028">
    <property type="protein sequence ID" value="KRL36445.1"/>
    <property type="molecule type" value="Genomic_DNA"/>
</dbReference>
<dbReference type="PATRIC" id="fig|1423812.3.peg.1333"/>
<keyword evidence="2" id="KW-0813">Transport</keyword>
<reference evidence="9 10" key="1">
    <citation type="journal article" date="2015" name="Genome Announc.">
        <title>Expanding the biotechnology potential of lactobacilli through comparative genomics of 213 strains and associated genera.</title>
        <authorList>
            <person name="Sun Z."/>
            <person name="Harris H.M."/>
            <person name="McCann A."/>
            <person name="Guo C."/>
            <person name="Argimon S."/>
            <person name="Zhang W."/>
            <person name="Yang X."/>
            <person name="Jeffery I.B."/>
            <person name="Cooney J.C."/>
            <person name="Kagawa T.F."/>
            <person name="Liu W."/>
            <person name="Song Y."/>
            <person name="Salvetti E."/>
            <person name="Wrobel A."/>
            <person name="Rasinkangas P."/>
            <person name="Parkhill J."/>
            <person name="Rea M.C."/>
            <person name="O'Sullivan O."/>
            <person name="Ritari J."/>
            <person name="Douillard F.P."/>
            <person name="Paul Ross R."/>
            <person name="Yang R."/>
            <person name="Briner A.E."/>
            <person name="Felis G.E."/>
            <person name="de Vos W.M."/>
            <person name="Barrangou R."/>
            <person name="Klaenhammer T.R."/>
            <person name="Caufield P.W."/>
            <person name="Cui Y."/>
            <person name="Zhang H."/>
            <person name="O'Toole P.W."/>
        </authorList>
    </citation>
    <scope>NUCLEOTIDE SEQUENCE [LARGE SCALE GENOMIC DNA]</scope>
    <source>
        <strain evidence="9 10">DSM 19971</strain>
    </source>
</reference>
<feature type="transmembrane region" description="Helical" evidence="7">
    <location>
        <begin position="417"/>
        <end position="437"/>
    </location>
</feature>
<keyword evidence="3" id="KW-1003">Cell membrane</keyword>
<evidence type="ECO:0000256" key="7">
    <source>
        <dbReference type="SAM" id="Phobius"/>
    </source>
</evidence>
<accession>A0A0R1PV13</accession>
<comment type="subcellular location">
    <subcellularLocation>
        <location evidence="1">Cell membrane</location>
        <topology evidence="1">Multi-pass membrane protein</topology>
    </subcellularLocation>
</comment>
<evidence type="ECO:0000256" key="3">
    <source>
        <dbReference type="ARBA" id="ARBA00022475"/>
    </source>
</evidence>
<feature type="domain" description="Major facilitator superfamily (MFS) profile" evidence="8">
    <location>
        <begin position="8"/>
        <end position="441"/>
    </location>
</feature>
<keyword evidence="5 7" id="KW-1133">Transmembrane helix</keyword>
<evidence type="ECO:0000313" key="10">
    <source>
        <dbReference type="Proteomes" id="UP000051155"/>
    </source>
</evidence>
<dbReference type="GO" id="GO:0022857">
    <property type="term" value="F:transmembrane transporter activity"/>
    <property type="evidence" value="ECO:0007669"/>
    <property type="project" value="InterPro"/>
</dbReference>
<feature type="transmembrane region" description="Helical" evidence="7">
    <location>
        <begin position="256"/>
        <end position="274"/>
    </location>
</feature>
<keyword evidence="4 7" id="KW-0812">Transmembrane</keyword>
<dbReference type="RefSeq" id="WP_057738319.1">
    <property type="nucleotide sequence ID" value="NZ_AZEG01000028.1"/>
</dbReference>
<feature type="transmembrane region" description="Helical" evidence="7">
    <location>
        <begin position="348"/>
        <end position="372"/>
    </location>
</feature>
<dbReference type="GO" id="GO:0005886">
    <property type="term" value="C:plasma membrane"/>
    <property type="evidence" value="ECO:0007669"/>
    <property type="project" value="UniProtKB-SubCell"/>
</dbReference>
<feature type="transmembrane region" description="Helical" evidence="7">
    <location>
        <begin position="99"/>
        <end position="121"/>
    </location>
</feature>
<proteinExistence type="predicted"/>
<dbReference type="PANTHER" id="PTHR42718">
    <property type="entry name" value="MAJOR FACILITATOR SUPERFAMILY MULTIDRUG TRANSPORTER MFSC"/>
    <property type="match status" value="1"/>
</dbReference>
<feature type="transmembrane region" description="Helical" evidence="7">
    <location>
        <begin position="195"/>
        <end position="212"/>
    </location>
</feature>
<evidence type="ECO:0000256" key="1">
    <source>
        <dbReference type="ARBA" id="ARBA00004651"/>
    </source>
</evidence>
<feature type="transmembrane region" description="Helical" evidence="7">
    <location>
        <begin position="7"/>
        <end position="31"/>
    </location>
</feature>
<keyword evidence="10" id="KW-1185">Reference proteome</keyword>
<dbReference type="AlphaFoldDB" id="A0A0R1PV13"/>
<dbReference type="STRING" id="1423812.FD20_GL001251"/>
<name>A0A0R1PV13_9LACO</name>
<dbReference type="InterPro" id="IPR020846">
    <property type="entry name" value="MFS_dom"/>
</dbReference>
<dbReference type="CDD" id="cd17321">
    <property type="entry name" value="MFS_MMR_MDR_like"/>
    <property type="match status" value="1"/>
</dbReference>
<keyword evidence="6 7" id="KW-0472">Membrane</keyword>
<evidence type="ECO:0000256" key="6">
    <source>
        <dbReference type="ARBA" id="ARBA00023136"/>
    </source>
</evidence>
<feature type="transmembrane region" description="Helical" evidence="7">
    <location>
        <begin position="384"/>
        <end position="405"/>
    </location>
</feature>
<dbReference type="Proteomes" id="UP000051155">
    <property type="component" value="Unassembled WGS sequence"/>
</dbReference>
<evidence type="ECO:0000256" key="4">
    <source>
        <dbReference type="ARBA" id="ARBA00022692"/>
    </source>
</evidence>
<protein>
    <submittedName>
        <fullName evidence="9">Permease of the major facilitator superfamily</fullName>
    </submittedName>
</protein>
<dbReference type="InterPro" id="IPR011701">
    <property type="entry name" value="MFS"/>
</dbReference>
<feature type="transmembrane region" description="Helical" evidence="7">
    <location>
        <begin position="218"/>
        <end position="235"/>
    </location>
</feature>
<dbReference type="SUPFAM" id="SSF103473">
    <property type="entry name" value="MFS general substrate transporter"/>
    <property type="match status" value="1"/>
</dbReference>
<sequence>MKKNKQIILATVLISYFLIILSNSVIFTGIVDIQHELSLSTKTLSWVSNSYSLTFGGLLLLSGRLSDIFPKKIVFSVGIIIFGITSLLVGIANTGTLLILARAVQGIGASIIAPTSLALLLDTFDGMERTKAIALYGATAGIGSSVGLVLGGLFASLWTWRIGFLINFPLAAVLLVIVFKYVTSKTSKQAISIDYWGSILSILAVASLLYAMTADNNQIIFLIIGALLLAVFVILESKLKKPIMPLSLFKDFERTGAFIARFFYMAAMMSFWFYTPQLMQGDLHFAPLWVGFGFFPMTMVMYIVALKLPEMTQKIGNARILHIGMLLTLIGMIIVCFFQNSFGYWWGIGAPMLLIGAGQSMTISPLTVSGVIRTRGEESGAASGLVNAVHQIGGAVGLAFVALVAGNINNQVMRYQVSMITATIFVIIALISSFFLIHSNRMRR</sequence>
<dbReference type="PANTHER" id="PTHR42718:SF46">
    <property type="entry name" value="BLR6921 PROTEIN"/>
    <property type="match status" value="1"/>
</dbReference>
<dbReference type="PROSITE" id="PS50850">
    <property type="entry name" value="MFS"/>
    <property type="match status" value="1"/>
</dbReference>
<feature type="transmembrane region" description="Helical" evidence="7">
    <location>
        <begin position="73"/>
        <end position="93"/>
    </location>
</feature>
<feature type="transmembrane region" description="Helical" evidence="7">
    <location>
        <begin position="43"/>
        <end position="61"/>
    </location>
</feature>
<evidence type="ECO:0000313" key="9">
    <source>
        <dbReference type="EMBL" id="KRL36445.1"/>
    </source>
</evidence>
<evidence type="ECO:0000256" key="2">
    <source>
        <dbReference type="ARBA" id="ARBA00022448"/>
    </source>
</evidence>
<evidence type="ECO:0000256" key="5">
    <source>
        <dbReference type="ARBA" id="ARBA00022989"/>
    </source>
</evidence>
<dbReference type="Gene3D" id="1.20.1720.10">
    <property type="entry name" value="Multidrug resistance protein D"/>
    <property type="match status" value="1"/>
</dbReference>
<gene>
    <name evidence="9" type="ORF">FD20_GL001251</name>
</gene>
<dbReference type="PRINTS" id="PR01036">
    <property type="entry name" value="TCRTETB"/>
</dbReference>
<evidence type="ECO:0000259" key="8">
    <source>
        <dbReference type="PROSITE" id="PS50850"/>
    </source>
</evidence>
<feature type="transmembrane region" description="Helical" evidence="7">
    <location>
        <begin position="164"/>
        <end position="183"/>
    </location>
</feature>
<comment type="caution">
    <text evidence="9">The sequence shown here is derived from an EMBL/GenBank/DDBJ whole genome shotgun (WGS) entry which is preliminary data.</text>
</comment>
<feature type="transmembrane region" description="Helical" evidence="7">
    <location>
        <begin position="320"/>
        <end position="342"/>
    </location>
</feature>